<evidence type="ECO:0000313" key="5">
    <source>
        <dbReference type="Proteomes" id="UP001174909"/>
    </source>
</evidence>
<dbReference type="InterPro" id="IPR001806">
    <property type="entry name" value="Small_GTPase"/>
</dbReference>
<dbReference type="GO" id="GO:0003924">
    <property type="term" value="F:GTPase activity"/>
    <property type="evidence" value="ECO:0007669"/>
    <property type="project" value="InterPro"/>
</dbReference>
<evidence type="ECO:0000313" key="4">
    <source>
        <dbReference type="EMBL" id="CAI8026536.1"/>
    </source>
</evidence>
<evidence type="ECO:0000256" key="2">
    <source>
        <dbReference type="ARBA" id="ARBA00023134"/>
    </source>
</evidence>
<keyword evidence="5" id="KW-1185">Reference proteome</keyword>
<evidence type="ECO:0000256" key="3">
    <source>
        <dbReference type="SAM" id="SignalP"/>
    </source>
</evidence>
<dbReference type="Gene3D" id="3.40.50.300">
    <property type="entry name" value="P-loop containing nucleotide triphosphate hydrolases"/>
    <property type="match status" value="1"/>
</dbReference>
<name>A0AA35SDA9_GEOBA</name>
<dbReference type="PANTHER" id="PTHR47977">
    <property type="entry name" value="RAS-RELATED PROTEIN RAB"/>
    <property type="match status" value="1"/>
</dbReference>
<dbReference type="CDD" id="cd00154">
    <property type="entry name" value="Rab"/>
    <property type="match status" value="1"/>
</dbReference>
<dbReference type="EMBL" id="CASHTH010002219">
    <property type="protein sequence ID" value="CAI8026536.1"/>
    <property type="molecule type" value="Genomic_DNA"/>
</dbReference>
<dbReference type="SMART" id="SM00175">
    <property type="entry name" value="RAB"/>
    <property type="match status" value="1"/>
</dbReference>
<keyword evidence="3" id="KW-0732">Signal</keyword>
<gene>
    <name evidence="4" type="ORF">GBAR_LOCUS15239</name>
</gene>
<dbReference type="PROSITE" id="PS51421">
    <property type="entry name" value="RAS"/>
    <property type="match status" value="1"/>
</dbReference>
<dbReference type="GO" id="GO:0005525">
    <property type="term" value="F:GTP binding"/>
    <property type="evidence" value="ECO:0007669"/>
    <property type="project" value="UniProtKB-KW"/>
</dbReference>
<keyword evidence="1" id="KW-0547">Nucleotide-binding</keyword>
<keyword evidence="2" id="KW-0342">GTP-binding</keyword>
<dbReference type="Pfam" id="PF00071">
    <property type="entry name" value="Ras"/>
    <property type="match status" value="1"/>
</dbReference>
<reference evidence="4" key="1">
    <citation type="submission" date="2023-03" db="EMBL/GenBank/DDBJ databases">
        <authorList>
            <person name="Steffen K."/>
            <person name="Cardenas P."/>
        </authorList>
    </citation>
    <scope>NUCLEOTIDE SEQUENCE</scope>
</reference>
<dbReference type="SMART" id="SM00173">
    <property type="entry name" value="RAS"/>
    <property type="match status" value="1"/>
</dbReference>
<dbReference type="InterPro" id="IPR050227">
    <property type="entry name" value="Rab"/>
</dbReference>
<feature type="signal peptide" evidence="3">
    <location>
        <begin position="1"/>
        <end position="17"/>
    </location>
</feature>
<comment type="caution">
    <text evidence="4">The sequence shown here is derived from an EMBL/GenBank/DDBJ whole genome shotgun (WGS) entry which is preliminary data.</text>
</comment>
<dbReference type="SUPFAM" id="SSF52540">
    <property type="entry name" value="P-loop containing nucleoside triphosphate hydrolases"/>
    <property type="match status" value="1"/>
</dbReference>
<proteinExistence type="predicted"/>
<dbReference type="AlphaFoldDB" id="A0AA35SDA9"/>
<dbReference type="InterPro" id="IPR027417">
    <property type="entry name" value="P-loop_NTPase"/>
</dbReference>
<organism evidence="4 5">
    <name type="scientific">Geodia barretti</name>
    <name type="common">Barrett's horny sponge</name>
    <dbReference type="NCBI Taxonomy" id="519541"/>
    <lineage>
        <taxon>Eukaryota</taxon>
        <taxon>Metazoa</taxon>
        <taxon>Porifera</taxon>
        <taxon>Demospongiae</taxon>
        <taxon>Heteroscleromorpha</taxon>
        <taxon>Tetractinellida</taxon>
        <taxon>Astrophorina</taxon>
        <taxon>Geodiidae</taxon>
        <taxon>Geodia</taxon>
    </lineage>
</organism>
<feature type="chain" id="PRO_5041420954" evidence="3">
    <location>
        <begin position="18"/>
        <end position="139"/>
    </location>
</feature>
<dbReference type="Proteomes" id="UP001174909">
    <property type="component" value="Unassembled WGS sequence"/>
</dbReference>
<sequence>MIVLSATVVQIFCLIQGVVIVYDITNPDSFSHISKWIHDISANCADGNDKPVLMILGNKCDLDDERRIHTETASQAAQEFDTIFAEVSARTGRGIDEAFDELVDRMVRLHEQRDSFNFTDSSIMLRDHTISAEPHGCKC</sequence>
<accession>A0AA35SDA9</accession>
<dbReference type="PROSITE" id="PS51419">
    <property type="entry name" value="RAB"/>
    <property type="match status" value="1"/>
</dbReference>
<protein>
    <submittedName>
        <fullName evidence="4">Ras-related protein Rab-13</fullName>
    </submittedName>
</protein>
<evidence type="ECO:0000256" key="1">
    <source>
        <dbReference type="ARBA" id="ARBA00022741"/>
    </source>
</evidence>
<dbReference type="PRINTS" id="PR00449">
    <property type="entry name" value="RASTRNSFRMNG"/>
</dbReference>